<evidence type="ECO:0000313" key="1">
    <source>
        <dbReference type="EMBL" id="GHJ31095.1"/>
    </source>
</evidence>
<comment type="caution">
    <text evidence="1">The sequence shown here is derived from an EMBL/GenBank/DDBJ whole genome shotgun (WGS) entry which is preliminary data.</text>
</comment>
<reference evidence="1" key="1">
    <citation type="submission" date="2024-05" db="EMBL/GenBank/DDBJ databases">
        <title>Whole genome shotgun sequence of Streptomyces hygroscopicus NBRC 113678.</title>
        <authorList>
            <person name="Komaki H."/>
            <person name="Tamura T."/>
        </authorList>
    </citation>
    <scope>NUCLEOTIDE SEQUENCE</scope>
    <source>
        <strain evidence="1">N11-34</strain>
    </source>
</reference>
<dbReference type="Gene3D" id="3.40.50.300">
    <property type="entry name" value="P-loop containing nucleotide triphosphate hydrolases"/>
    <property type="match status" value="1"/>
</dbReference>
<gene>
    <name evidence="1" type="ORF">TPA0910_55280</name>
</gene>
<dbReference type="EMBL" id="BNEK01000005">
    <property type="protein sequence ID" value="GHJ31095.1"/>
    <property type="molecule type" value="Genomic_DNA"/>
</dbReference>
<sequence length="329" mass="35073">MTAPPYDLLAVPHVGITFAVSGEADAVARLRQVTAPFYQPVAEPEGQVWRLTLVLAGDHAGREPADDSEPDHRVEFDAAARTLTVTCPAPRWLPVFGLRYTRTIVRTLAIAAGAVPLHGAGVDVRGVGVMLVGDKWAGKTTAAMSLVRSGSAALVSNDDVLLQETGVDWQMVGGPRSMGVRTSSLGEHRPLLRPAELLAAAQPHPAKRPSKAFLFPGGLTALGGAVRATAPAHAVVELVCRPDEPIRHEELSGRQAADVLRRYLETTADRRRLGLVEALGAPTPALTDRVVSSLVGSLRFHRFSHPVSGWVDDFLTFVRERVGLAGTAI</sequence>
<evidence type="ECO:0008006" key="3">
    <source>
        <dbReference type="Google" id="ProtNLM"/>
    </source>
</evidence>
<dbReference type="RefSeq" id="WP_220047889.1">
    <property type="nucleotide sequence ID" value="NZ_BNEK01000005.1"/>
</dbReference>
<dbReference type="SUPFAM" id="SSF53795">
    <property type="entry name" value="PEP carboxykinase-like"/>
    <property type="match status" value="1"/>
</dbReference>
<keyword evidence="2" id="KW-1185">Reference proteome</keyword>
<organism evidence="1 2">
    <name type="scientific">Streptomyces hygroscopicus</name>
    <dbReference type="NCBI Taxonomy" id="1912"/>
    <lineage>
        <taxon>Bacteria</taxon>
        <taxon>Bacillati</taxon>
        <taxon>Actinomycetota</taxon>
        <taxon>Actinomycetes</taxon>
        <taxon>Kitasatosporales</taxon>
        <taxon>Streptomycetaceae</taxon>
        <taxon>Streptomyces</taxon>
        <taxon>Streptomyces violaceusniger group</taxon>
    </lineage>
</organism>
<protein>
    <recommendedName>
        <fullName evidence="3">HPr kinase</fullName>
    </recommendedName>
</protein>
<name>A0ABQ3U652_STRHY</name>
<evidence type="ECO:0000313" key="2">
    <source>
        <dbReference type="Proteomes" id="UP001054854"/>
    </source>
</evidence>
<dbReference type="Proteomes" id="UP001054854">
    <property type="component" value="Unassembled WGS sequence"/>
</dbReference>
<dbReference type="InterPro" id="IPR027417">
    <property type="entry name" value="P-loop_NTPase"/>
</dbReference>
<accession>A0ABQ3U652</accession>
<proteinExistence type="predicted"/>